<accession>A0AAX0S443</accession>
<feature type="compositionally biased region" description="Pro residues" evidence="1">
    <location>
        <begin position="1"/>
        <end position="10"/>
    </location>
</feature>
<feature type="compositionally biased region" description="Basic and acidic residues" evidence="1">
    <location>
        <begin position="30"/>
        <end position="39"/>
    </location>
</feature>
<dbReference type="Proteomes" id="UP000289557">
    <property type="component" value="Chromosome"/>
</dbReference>
<gene>
    <name evidence="3" type="ORF">NCTC10119_00609</name>
</gene>
<evidence type="ECO:0000313" key="3">
    <source>
        <dbReference type="EMBL" id="VEU57336.1"/>
    </source>
</evidence>
<dbReference type="GeneID" id="66609195"/>
<feature type="region of interest" description="Disordered" evidence="1">
    <location>
        <begin position="1"/>
        <end position="213"/>
    </location>
</feature>
<evidence type="ECO:0000256" key="2">
    <source>
        <dbReference type="SAM" id="Phobius"/>
    </source>
</evidence>
<keyword evidence="2" id="KW-1133">Transmembrane helix</keyword>
<feature type="compositionally biased region" description="Basic and acidic residues" evidence="1">
    <location>
        <begin position="49"/>
        <end position="67"/>
    </location>
</feature>
<evidence type="ECO:0000256" key="1">
    <source>
        <dbReference type="SAM" id="MobiDB-lite"/>
    </source>
</evidence>
<keyword evidence="2" id="KW-0472">Membrane</keyword>
<feature type="compositionally biased region" description="Low complexity" evidence="1">
    <location>
        <begin position="158"/>
        <end position="185"/>
    </location>
</feature>
<name>A0AAX0S443_MYCPM</name>
<dbReference type="AlphaFoldDB" id="A0AAX0S443"/>
<dbReference type="RefSeq" id="WP_017532796.1">
    <property type="nucleotide sequence ID" value="NZ_AP017318.1"/>
</dbReference>
<feature type="transmembrane region" description="Helical" evidence="2">
    <location>
        <begin position="322"/>
        <end position="347"/>
    </location>
</feature>
<feature type="transmembrane region" description="Helical" evidence="2">
    <location>
        <begin position="359"/>
        <end position="384"/>
    </location>
</feature>
<feature type="compositionally biased region" description="Basic and acidic residues" evidence="1">
    <location>
        <begin position="135"/>
        <end position="148"/>
    </location>
</feature>
<reference evidence="3 4" key="1">
    <citation type="submission" date="2019-01" db="EMBL/GenBank/DDBJ databases">
        <authorList>
            <consortium name="Pathogen Informatics"/>
        </authorList>
    </citation>
    <scope>NUCLEOTIDE SEQUENCE [LARGE SCALE GENOMIC DNA]</scope>
    <source>
        <strain evidence="3 4">NCTC10119</strain>
    </source>
</reference>
<sequence length="402" mass="44296">MKPPKKPVNPPFGKLTDSKAGVVKATSSQETKKVADTKPKNKGGLFSFFKKDKTEKPAKAAKPKDAFKSAIAELNPKANPKTVKADVAPAKIPHSDKGTVTPVELKPQTEAPLPPGVKQPDPKKDKPKGGLFGFFKKDKNKDVKKEPAKPATPVKTEPTSPKVEPTKVKPPGGVPTKPVVEKPVSAQPTVPLQPEPTFPVKAAPLPPGVKAEPESKKRFGLFKAFQKDDAKQPKQKLNLQDQQDRFIDDPTAKKHFSAFNQKVGNLLKDKKTRNRDWKIVGWIHGLILLFFIPLLAIMNKFVTLPAQSYPAVSLQVSINNALWGIAIFVIANIALPFITMFVLFLTGVRDVHASRPVHYFIWVLMLLNLTFLVISCCLLAAAYANLDIYNIWRNLQALDPNN</sequence>
<dbReference type="NCBIfam" id="NF045739">
    <property type="entry name" value="MPN157"/>
    <property type="match status" value="1"/>
</dbReference>
<keyword evidence="2" id="KW-0812">Transmembrane</keyword>
<dbReference type="EMBL" id="LR214945">
    <property type="protein sequence ID" value="VEU57336.1"/>
    <property type="molecule type" value="Genomic_DNA"/>
</dbReference>
<protein>
    <submittedName>
        <fullName evidence="3">Uncharacterized protein</fullName>
    </submittedName>
</protein>
<feature type="transmembrane region" description="Helical" evidence="2">
    <location>
        <begin position="279"/>
        <end position="302"/>
    </location>
</feature>
<organism evidence="3 4">
    <name type="scientific">Mycoplasmoides pneumoniae</name>
    <name type="common">Mycoplasma pneumoniae</name>
    <dbReference type="NCBI Taxonomy" id="2104"/>
    <lineage>
        <taxon>Bacteria</taxon>
        <taxon>Bacillati</taxon>
        <taxon>Mycoplasmatota</taxon>
        <taxon>Mycoplasmoidales</taxon>
        <taxon>Mycoplasmoidaceae</taxon>
        <taxon>Mycoplasmoides</taxon>
    </lineage>
</organism>
<proteinExistence type="predicted"/>
<evidence type="ECO:0000313" key="4">
    <source>
        <dbReference type="Proteomes" id="UP000289557"/>
    </source>
</evidence>